<dbReference type="GO" id="GO:0004081">
    <property type="term" value="F:bis(5'-nucleosyl)-tetraphosphatase (asymmetrical) activity"/>
    <property type="evidence" value="ECO:0007669"/>
    <property type="project" value="TreeGrafter"/>
</dbReference>
<dbReference type="InterPro" id="IPR000086">
    <property type="entry name" value="NUDIX_hydrolase_dom"/>
</dbReference>
<evidence type="ECO:0000259" key="2">
    <source>
        <dbReference type="PROSITE" id="PS51462"/>
    </source>
</evidence>
<gene>
    <name evidence="3" type="ORF">A3I31_02530</name>
</gene>
<sequence>MDKKGLHLSQGFLSTQDTVRPVFGEAHEGEVFRKTISTVIQRASDGKFLFLKWKQFNWIAPVIGGIEDGETPEYAAEREVLEEAGLKTKAVRRLGGEFEAHFFAENKNEWRYRVDQPILLEIISEAIPDTEGKEKFDVLWLTADEALRMNTFDYNVLGLKRFLSKNDAYAG</sequence>
<dbReference type="SUPFAM" id="SSF55811">
    <property type="entry name" value="Nudix"/>
    <property type="match status" value="1"/>
</dbReference>
<organism evidence="3 4">
    <name type="scientific">Candidatus Colwellbacteria bacterium RIFCSPLOWO2_02_FULL_44_20b</name>
    <dbReference type="NCBI Taxonomy" id="1797691"/>
    <lineage>
        <taxon>Bacteria</taxon>
        <taxon>Candidatus Colwelliibacteriota</taxon>
    </lineage>
</organism>
<keyword evidence="1" id="KW-0378">Hydrolase</keyword>
<dbReference type="Pfam" id="PF00293">
    <property type="entry name" value="NUDIX"/>
    <property type="match status" value="1"/>
</dbReference>
<comment type="caution">
    <text evidence="3">The sequence shown here is derived from an EMBL/GenBank/DDBJ whole genome shotgun (WGS) entry which is preliminary data.</text>
</comment>
<dbReference type="GO" id="GO:0006754">
    <property type="term" value="P:ATP biosynthetic process"/>
    <property type="evidence" value="ECO:0007669"/>
    <property type="project" value="TreeGrafter"/>
</dbReference>
<dbReference type="PROSITE" id="PS00893">
    <property type="entry name" value="NUDIX_BOX"/>
    <property type="match status" value="1"/>
</dbReference>
<feature type="domain" description="Nudix hydrolase" evidence="2">
    <location>
        <begin position="31"/>
        <end position="164"/>
    </location>
</feature>
<accession>A0A1G1Z7T3</accession>
<dbReference type="Proteomes" id="UP000178808">
    <property type="component" value="Unassembled WGS sequence"/>
</dbReference>
<dbReference type="InterPro" id="IPR015797">
    <property type="entry name" value="NUDIX_hydrolase-like_dom_sf"/>
</dbReference>
<dbReference type="PROSITE" id="PS51462">
    <property type="entry name" value="NUDIX"/>
    <property type="match status" value="1"/>
</dbReference>
<dbReference type="EMBL" id="MHIZ01000012">
    <property type="protein sequence ID" value="OGY60574.1"/>
    <property type="molecule type" value="Genomic_DNA"/>
</dbReference>
<protein>
    <recommendedName>
        <fullName evidence="2">Nudix hydrolase domain-containing protein</fullName>
    </recommendedName>
</protein>
<evidence type="ECO:0000313" key="4">
    <source>
        <dbReference type="Proteomes" id="UP000178808"/>
    </source>
</evidence>
<evidence type="ECO:0000313" key="3">
    <source>
        <dbReference type="EMBL" id="OGY60574.1"/>
    </source>
</evidence>
<evidence type="ECO:0000256" key="1">
    <source>
        <dbReference type="ARBA" id="ARBA00022801"/>
    </source>
</evidence>
<name>A0A1G1Z7T3_9BACT</name>
<dbReference type="GO" id="GO:0006167">
    <property type="term" value="P:AMP biosynthetic process"/>
    <property type="evidence" value="ECO:0007669"/>
    <property type="project" value="TreeGrafter"/>
</dbReference>
<dbReference type="InterPro" id="IPR051325">
    <property type="entry name" value="Nudix_hydrolase_domain"/>
</dbReference>
<proteinExistence type="predicted"/>
<dbReference type="PANTHER" id="PTHR21340:SF0">
    <property type="entry name" value="BIS(5'-NUCLEOSYL)-TETRAPHOSPHATASE [ASYMMETRICAL]"/>
    <property type="match status" value="1"/>
</dbReference>
<dbReference type="Gene3D" id="3.90.79.10">
    <property type="entry name" value="Nucleoside Triphosphate Pyrophosphohydrolase"/>
    <property type="match status" value="1"/>
</dbReference>
<dbReference type="PANTHER" id="PTHR21340">
    <property type="entry name" value="DIADENOSINE 5,5-P1,P4-TETRAPHOSPHATE PYROPHOSPHOHYDROLASE MUTT"/>
    <property type="match status" value="1"/>
</dbReference>
<reference evidence="3 4" key="1">
    <citation type="journal article" date="2016" name="Nat. Commun.">
        <title>Thousands of microbial genomes shed light on interconnected biogeochemical processes in an aquifer system.</title>
        <authorList>
            <person name="Anantharaman K."/>
            <person name="Brown C.T."/>
            <person name="Hug L.A."/>
            <person name="Sharon I."/>
            <person name="Castelle C.J."/>
            <person name="Probst A.J."/>
            <person name="Thomas B.C."/>
            <person name="Singh A."/>
            <person name="Wilkins M.J."/>
            <person name="Karaoz U."/>
            <person name="Brodie E.L."/>
            <person name="Williams K.H."/>
            <person name="Hubbard S.S."/>
            <person name="Banfield J.F."/>
        </authorList>
    </citation>
    <scope>NUCLEOTIDE SEQUENCE [LARGE SCALE GENOMIC DNA]</scope>
</reference>
<dbReference type="InterPro" id="IPR020084">
    <property type="entry name" value="NUDIX_hydrolase_CS"/>
</dbReference>
<dbReference type="AlphaFoldDB" id="A0A1G1Z7T3"/>